<dbReference type="SUPFAM" id="SSF52172">
    <property type="entry name" value="CheY-like"/>
    <property type="match status" value="1"/>
</dbReference>
<dbReference type="InterPro" id="IPR001789">
    <property type="entry name" value="Sig_transdc_resp-reg_receiver"/>
</dbReference>
<evidence type="ECO:0000256" key="1">
    <source>
        <dbReference type="ARBA" id="ARBA00022553"/>
    </source>
</evidence>
<dbReference type="InterPro" id="IPR016032">
    <property type="entry name" value="Sig_transdc_resp-reg_C-effctor"/>
</dbReference>
<dbReference type="EMBL" id="BSOW01000029">
    <property type="protein sequence ID" value="GLR89949.1"/>
    <property type="molecule type" value="Genomic_DNA"/>
</dbReference>
<dbReference type="InterPro" id="IPR000792">
    <property type="entry name" value="Tscrpt_reg_LuxR_C"/>
</dbReference>
<reference evidence="7" key="1">
    <citation type="journal article" date="2019" name="Int. J. Syst. Evol. Microbiol.">
        <title>The Global Catalogue of Microorganisms (GCM) 10K type strain sequencing project: providing services to taxonomists for standard genome sequencing and annotation.</title>
        <authorList>
            <consortium name="The Broad Institute Genomics Platform"/>
            <consortium name="The Broad Institute Genome Sequencing Center for Infectious Disease"/>
            <person name="Wu L."/>
            <person name="Ma J."/>
        </authorList>
    </citation>
    <scope>NUCLEOTIDE SEQUENCE [LARGE SCALE GENOMIC DNA]</scope>
    <source>
        <strain evidence="7">NBRC 102520</strain>
    </source>
</reference>
<dbReference type="SMART" id="SM00421">
    <property type="entry name" value="HTH_LUXR"/>
    <property type="match status" value="1"/>
</dbReference>
<dbReference type="Proteomes" id="UP001156905">
    <property type="component" value="Unassembled WGS sequence"/>
</dbReference>
<protein>
    <submittedName>
        <fullName evidence="6">DNA-binding response regulator</fullName>
    </submittedName>
</protein>
<keyword evidence="1 3" id="KW-0597">Phosphoprotein</keyword>
<keyword evidence="7" id="KW-1185">Reference proteome</keyword>
<dbReference type="PROSITE" id="PS50043">
    <property type="entry name" value="HTH_LUXR_2"/>
    <property type="match status" value="1"/>
</dbReference>
<name>A0ABQ6B697_9BRAD</name>
<dbReference type="CDD" id="cd06170">
    <property type="entry name" value="LuxR_C_like"/>
    <property type="match status" value="1"/>
</dbReference>
<dbReference type="PANTHER" id="PTHR45566:SF1">
    <property type="entry name" value="HTH-TYPE TRANSCRIPTIONAL REGULATOR YHJB-RELATED"/>
    <property type="match status" value="1"/>
</dbReference>
<comment type="caution">
    <text evidence="6">The sequence shown here is derived from an EMBL/GenBank/DDBJ whole genome shotgun (WGS) entry which is preliminary data.</text>
</comment>
<dbReference type="InterPro" id="IPR051015">
    <property type="entry name" value="EvgA-like"/>
</dbReference>
<dbReference type="PANTHER" id="PTHR45566">
    <property type="entry name" value="HTH-TYPE TRANSCRIPTIONAL REGULATOR YHJB-RELATED"/>
    <property type="match status" value="1"/>
</dbReference>
<dbReference type="Pfam" id="PF00196">
    <property type="entry name" value="GerE"/>
    <property type="match status" value="1"/>
</dbReference>
<evidence type="ECO:0000256" key="3">
    <source>
        <dbReference type="PROSITE-ProRule" id="PRU00169"/>
    </source>
</evidence>
<proteinExistence type="predicted"/>
<organism evidence="6 7">
    <name type="scientific">Bradyrhizobium iriomotense</name>
    <dbReference type="NCBI Taxonomy" id="441950"/>
    <lineage>
        <taxon>Bacteria</taxon>
        <taxon>Pseudomonadati</taxon>
        <taxon>Pseudomonadota</taxon>
        <taxon>Alphaproteobacteria</taxon>
        <taxon>Hyphomicrobiales</taxon>
        <taxon>Nitrobacteraceae</taxon>
        <taxon>Bradyrhizobium</taxon>
    </lineage>
</organism>
<gene>
    <name evidence="6" type="ORF">GCM10007857_66630</name>
</gene>
<dbReference type="CDD" id="cd17535">
    <property type="entry name" value="REC_NarL-like"/>
    <property type="match status" value="1"/>
</dbReference>
<feature type="modified residue" description="4-aspartylphosphate" evidence="3">
    <location>
        <position position="54"/>
    </location>
</feature>
<evidence type="ECO:0000313" key="6">
    <source>
        <dbReference type="EMBL" id="GLR89949.1"/>
    </source>
</evidence>
<evidence type="ECO:0000313" key="7">
    <source>
        <dbReference type="Proteomes" id="UP001156905"/>
    </source>
</evidence>
<dbReference type="SMART" id="SM00448">
    <property type="entry name" value="REC"/>
    <property type="match status" value="1"/>
</dbReference>
<dbReference type="GO" id="GO:0003677">
    <property type="term" value="F:DNA binding"/>
    <property type="evidence" value="ECO:0007669"/>
    <property type="project" value="UniProtKB-KW"/>
</dbReference>
<accession>A0ABQ6B697</accession>
<sequence>MSRFLIVDDHPLFREALEDCVRRAAPDARILEAATIDEALDVLSCGGIDLTILDLSLPGTTGLSGLVRLRKTFASSPIVVVSCHQDPRIVESALFLGASGYIPKSISKQEVVRAIGEVLRGSIYLPCCYRSTGNAGQFKDPIKELLKHLRGLTPQQLRVLEMIYRGLQNKQIAYELKICESTVKVHVSEILRRLNVTNRTKAIVEMSKIDFVNLIGRGPAMVQASM</sequence>
<evidence type="ECO:0000256" key="2">
    <source>
        <dbReference type="ARBA" id="ARBA00023125"/>
    </source>
</evidence>
<dbReference type="Pfam" id="PF00072">
    <property type="entry name" value="Response_reg"/>
    <property type="match status" value="1"/>
</dbReference>
<dbReference type="PROSITE" id="PS50110">
    <property type="entry name" value="RESPONSE_REGULATORY"/>
    <property type="match status" value="1"/>
</dbReference>
<dbReference type="Gene3D" id="3.40.50.2300">
    <property type="match status" value="1"/>
</dbReference>
<dbReference type="SUPFAM" id="SSF46894">
    <property type="entry name" value="C-terminal effector domain of the bipartite response regulators"/>
    <property type="match status" value="1"/>
</dbReference>
<keyword evidence="2 6" id="KW-0238">DNA-binding</keyword>
<dbReference type="InterPro" id="IPR011006">
    <property type="entry name" value="CheY-like_superfamily"/>
</dbReference>
<evidence type="ECO:0000259" key="4">
    <source>
        <dbReference type="PROSITE" id="PS50043"/>
    </source>
</evidence>
<feature type="domain" description="Response regulatory" evidence="5">
    <location>
        <begin position="3"/>
        <end position="119"/>
    </location>
</feature>
<feature type="domain" description="HTH luxR-type" evidence="4">
    <location>
        <begin position="145"/>
        <end position="210"/>
    </location>
</feature>
<dbReference type="InterPro" id="IPR058245">
    <property type="entry name" value="NreC/VraR/RcsB-like_REC"/>
</dbReference>
<dbReference type="PRINTS" id="PR00038">
    <property type="entry name" value="HTHLUXR"/>
</dbReference>
<evidence type="ECO:0000259" key="5">
    <source>
        <dbReference type="PROSITE" id="PS50110"/>
    </source>
</evidence>
<dbReference type="RefSeq" id="WP_284272485.1">
    <property type="nucleotide sequence ID" value="NZ_BSOW01000029.1"/>
</dbReference>